<dbReference type="Proteomes" id="UP001334732">
    <property type="component" value="Chromosome"/>
</dbReference>
<dbReference type="PANTHER" id="PTHR33446:SF2">
    <property type="entry name" value="PROTEIN TONB"/>
    <property type="match status" value="1"/>
</dbReference>
<dbReference type="NCBIfam" id="TIGR01352">
    <property type="entry name" value="tonB_Cterm"/>
    <property type="match status" value="1"/>
</dbReference>
<dbReference type="RefSeq" id="WP_324779260.1">
    <property type="nucleotide sequence ID" value="NZ_CP141769.1"/>
</dbReference>
<keyword evidence="2" id="KW-0812">Transmembrane</keyword>
<feature type="coiled-coil region" evidence="5">
    <location>
        <begin position="104"/>
        <end position="146"/>
    </location>
</feature>
<dbReference type="SUPFAM" id="SSF74653">
    <property type="entry name" value="TolA/TonB C-terminal domain"/>
    <property type="match status" value="1"/>
</dbReference>
<evidence type="ECO:0000313" key="8">
    <source>
        <dbReference type="Proteomes" id="UP001334732"/>
    </source>
</evidence>
<feature type="region of interest" description="Disordered" evidence="6">
    <location>
        <begin position="59"/>
        <end position="103"/>
    </location>
</feature>
<dbReference type="InterPro" id="IPR051045">
    <property type="entry name" value="TonB-dependent_transducer"/>
</dbReference>
<dbReference type="NCBIfam" id="TIGR02794">
    <property type="entry name" value="tolA_full"/>
    <property type="match status" value="1"/>
</dbReference>
<keyword evidence="4" id="KW-0472">Membrane</keyword>
<sequence length="285" mass="30775">MNFAADAPLGARPAPRLLAAALALGVHLLFVLLLVFGVSWQTEQPAAVSVDLWNTLPDAPASRPQPVKPPAPQKPAPAPKPVEKAAPPPRPVEKEPPPPKAPDIALEKRKAEAERLKKQQAQREAEDKARAEAVKAAREKELAEQKRLALMRQMEVEEMKQQVAAETAANDARLARLAEARAASQRQAAAASVIGQYRDLISAKVRGNTRLPDNLKGNPQVRCAVKLLPTGEVLSVRVTQSSGNPAYDDAVVRAIEKSSPLPLPGDRDARAAFVPELSFVHRPKE</sequence>
<evidence type="ECO:0000256" key="5">
    <source>
        <dbReference type="SAM" id="Coils"/>
    </source>
</evidence>
<dbReference type="EMBL" id="CP141769">
    <property type="protein sequence ID" value="WRS38728.1"/>
    <property type="molecule type" value="Genomic_DNA"/>
</dbReference>
<evidence type="ECO:0000256" key="3">
    <source>
        <dbReference type="ARBA" id="ARBA00022989"/>
    </source>
</evidence>
<evidence type="ECO:0000256" key="1">
    <source>
        <dbReference type="ARBA" id="ARBA00004167"/>
    </source>
</evidence>
<protein>
    <submittedName>
        <fullName evidence="7">Cell envelope integrity protein TolA</fullName>
    </submittedName>
</protein>
<keyword evidence="3" id="KW-1133">Transmembrane helix</keyword>
<dbReference type="PANTHER" id="PTHR33446">
    <property type="entry name" value="PROTEIN TONB-RELATED"/>
    <property type="match status" value="1"/>
</dbReference>
<comment type="subcellular location">
    <subcellularLocation>
        <location evidence="1">Membrane</location>
        <topology evidence="1">Single-pass membrane protein</topology>
    </subcellularLocation>
</comment>
<proteinExistence type="predicted"/>
<organism evidence="7 8">
    <name type="scientific">Thiobacillus sedimenti</name>
    <dbReference type="NCBI Taxonomy" id="3110231"/>
    <lineage>
        <taxon>Bacteria</taxon>
        <taxon>Pseudomonadati</taxon>
        <taxon>Pseudomonadota</taxon>
        <taxon>Betaproteobacteria</taxon>
        <taxon>Nitrosomonadales</taxon>
        <taxon>Thiobacillaceae</taxon>
        <taxon>Thiobacillus</taxon>
    </lineage>
</organism>
<dbReference type="InterPro" id="IPR014161">
    <property type="entry name" value="Tol-Pal_TolA"/>
</dbReference>
<reference evidence="7 8" key="1">
    <citation type="submission" date="2023-12" db="EMBL/GenBank/DDBJ databases">
        <title>Thiobacillus sedimentum sp. nov., a chemolithoautotrophic sulfur-oxidizing bacterium isolated from freshwater sediment.</title>
        <authorList>
            <person name="Luo J."/>
            <person name="Dai C."/>
        </authorList>
    </citation>
    <scope>NUCLEOTIDE SEQUENCE [LARGE SCALE GENOMIC DNA]</scope>
    <source>
        <strain evidence="7 8">SCUT-2</strain>
    </source>
</reference>
<evidence type="ECO:0000256" key="4">
    <source>
        <dbReference type="ARBA" id="ARBA00023136"/>
    </source>
</evidence>
<evidence type="ECO:0000256" key="2">
    <source>
        <dbReference type="ARBA" id="ARBA00022692"/>
    </source>
</evidence>
<name>A0ABZ1CH72_9PROT</name>
<evidence type="ECO:0000256" key="6">
    <source>
        <dbReference type="SAM" id="MobiDB-lite"/>
    </source>
</evidence>
<accession>A0ABZ1CH72</accession>
<keyword evidence="8" id="KW-1185">Reference proteome</keyword>
<dbReference type="InterPro" id="IPR006260">
    <property type="entry name" value="TonB/TolA_C"/>
</dbReference>
<dbReference type="Gene3D" id="3.30.1150.10">
    <property type="match status" value="1"/>
</dbReference>
<dbReference type="Pfam" id="PF13103">
    <property type="entry name" value="TonB_2"/>
    <property type="match status" value="1"/>
</dbReference>
<feature type="compositionally biased region" description="Pro residues" evidence="6">
    <location>
        <begin position="66"/>
        <end position="90"/>
    </location>
</feature>
<evidence type="ECO:0000313" key="7">
    <source>
        <dbReference type="EMBL" id="WRS38728.1"/>
    </source>
</evidence>
<keyword evidence="5" id="KW-0175">Coiled coil</keyword>
<gene>
    <name evidence="7" type="primary">tolA</name>
    <name evidence="7" type="ORF">VA613_12055</name>
</gene>